<protein>
    <submittedName>
        <fullName evidence="1">Uncharacterized protein</fullName>
    </submittedName>
</protein>
<sequence length="131" mass="14104">MEGTGEFVDDKSKTVNVVSPPIKARELHPRTSSLSISKIPTLDTLPTRGNEKLILKPCGVSVDIPAATSKSTYGLMPSTVVARVSSSELNGYQEIKNDMKELKIDVHDIKSTMKAILESFPNLADGSSSSQ</sequence>
<reference evidence="1 2" key="1">
    <citation type="journal article" date="2013" name="Genome Biol.">
        <title>The genome sequence of the most widely cultivated cacao type and its use to identify candidate genes regulating pod color.</title>
        <authorList>
            <person name="Motamayor J.C."/>
            <person name="Mockaitis K."/>
            <person name="Schmutz J."/>
            <person name="Haiminen N."/>
            <person name="Iii D.L."/>
            <person name="Cornejo O."/>
            <person name="Findley S.D."/>
            <person name="Zheng P."/>
            <person name="Utro F."/>
            <person name="Royaert S."/>
            <person name="Saski C."/>
            <person name="Jenkins J."/>
            <person name="Podicheti R."/>
            <person name="Zhao M."/>
            <person name="Scheffler B.E."/>
            <person name="Stack J.C."/>
            <person name="Feltus F.A."/>
            <person name="Mustiga G.M."/>
            <person name="Amores F."/>
            <person name="Phillips W."/>
            <person name="Marelli J.P."/>
            <person name="May G.D."/>
            <person name="Shapiro H."/>
            <person name="Ma J."/>
            <person name="Bustamante C.D."/>
            <person name="Schnell R.J."/>
            <person name="Main D."/>
            <person name="Gilbert D."/>
            <person name="Parida L."/>
            <person name="Kuhn D.N."/>
        </authorList>
    </citation>
    <scope>NUCLEOTIDE SEQUENCE [LARGE SCALE GENOMIC DNA]</scope>
    <source>
        <strain evidence="2">cv. Matina 1-6</strain>
    </source>
</reference>
<accession>A0A061GGJ8</accession>
<name>A0A061GGJ8_THECC</name>
<keyword evidence="2" id="KW-1185">Reference proteome</keyword>
<dbReference type="HOGENOM" id="CLU_1931340_0_0_1"/>
<evidence type="ECO:0000313" key="2">
    <source>
        <dbReference type="Proteomes" id="UP000026915"/>
    </source>
</evidence>
<dbReference type="AlphaFoldDB" id="A0A061GGJ8"/>
<dbReference type="InParanoid" id="A0A061GGJ8"/>
<dbReference type="Proteomes" id="UP000026915">
    <property type="component" value="Chromosome 6"/>
</dbReference>
<proteinExistence type="predicted"/>
<gene>
    <name evidence="1" type="ORF">TCM_027562</name>
</gene>
<organism evidence="1 2">
    <name type="scientific">Theobroma cacao</name>
    <name type="common">Cacao</name>
    <name type="synonym">Cocoa</name>
    <dbReference type="NCBI Taxonomy" id="3641"/>
    <lineage>
        <taxon>Eukaryota</taxon>
        <taxon>Viridiplantae</taxon>
        <taxon>Streptophyta</taxon>
        <taxon>Embryophyta</taxon>
        <taxon>Tracheophyta</taxon>
        <taxon>Spermatophyta</taxon>
        <taxon>Magnoliopsida</taxon>
        <taxon>eudicotyledons</taxon>
        <taxon>Gunneridae</taxon>
        <taxon>Pentapetalae</taxon>
        <taxon>rosids</taxon>
        <taxon>malvids</taxon>
        <taxon>Malvales</taxon>
        <taxon>Malvaceae</taxon>
        <taxon>Byttnerioideae</taxon>
        <taxon>Theobroma</taxon>
    </lineage>
</organism>
<dbReference type="EMBL" id="CM001884">
    <property type="protein sequence ID" value="EOY26149.1"/>
    <property type="molecule type" value="Genomic_DNA"/>
</dbReference>
<evidence type="ECO:0000313" key="1">
    <source>
        <dbReference type="EMBL" id="EOY26149.1"/>
    </source>
</evidence>
<dbReference type="Gramene" id="EOY26149">
    <property type="protein sequence ID" value="EOY26149"/>
    <property type="gene ID" value="TCM_027562"/>
</dbReference>